<dbReference type="InterPro" id="IPR038330">
    <property type="entry name" value="TspO/MBR-related_sf"/>
</dbReference>
<organism evidence="7 8">
    <name type="scientific">Aminivibrio pyruvatiphilus</name>
    <dbReference type="NCBI Taxonomy" id="1005740"/>
    <lineage>
        <taxon>Bacteria</taxon>
        <taxon>Thermotogati</taxon>
        <taxon>Synergistota</taxon>
        <taxon>Synergistia</taxon>
        <taxon>Synergistales</taxon>
        <taxon>Aminobacteriaceae</taxon>
        <taxon>Aminivibrio</taxon>
    </lineage>
</organism>
<comment type="subcellular location">
    <subcellularLocation>
        <location evidence="1">Membrane</location>
        <topology evidence="1">Multi-pass membrane protein</topology>
    </subcellularLocation>
</comment>
<proteinExistence type="inferred from homology"/>
<feature type="transmembrane region" description="Helical" evidence="6">
    <location>
        <begin position="140"/>
        <end position="160"/>
    </location>
</feature>
<comment type="caution">
    <text evidence="7">The sequence shown here is derived from an EMBL/GenBank/DDBJ whole genome shotgun (WGS) entry which is preliminary data.</text>
</comment>
<dbReference type="FunFam" id="1.20.1260.100:FF:000001">
    <property type="entry name" value="translocator protein 2"/>
    <property type="match status" value="1"/>
</dbReference>
<dbReference type="Proteomes" id="UP000295066">
    <property type="component" value="Unassembled WGS sequence"/>
</dbReference>
<gene>
    <name evidence="7" type="ORF">C8D99_10755</name>
</gene>
<dbReference type="PIRSF" id="PIRSF005859">
    <property type="entry name" value="PBR"/>
    <property type="match status" value="1"/>
</dbReference>
<evidence type="ECO:0000256" key="5">
    <source>
        <dbReference type="ARBA" id="ARBA00023136"/>
    </source>
</evidence>
<dbReference type="GO" id="GO:0016020">
    <property type="term" value="C:membrane"/>
    <property type="evidence" value="ECO:0007669"/>
    <property type="project" value="UniProtKB-SubCell"/>
</dbReference>
<protein>
    <submittedName>
        <fullName evidence="7">TspO/MBR related protein</fullName>
    </submittedName>
</protein>
<dbReference type="OrthoDB" id="9795496at2"/>
<evidence type="ECO:0000256" key="3">
    <source>
        <dbReference type="ARBA" id="ARBA00022692"/>
    </source>
</evidence>
<dbReference type="CDD" id="cd15904">
    <property type="entry name" value="TSPO_MBR"/>
    <property type="match status" value="1"/>
</dbReference>
<comment type="similarity">
    <text evidence="2">Belongs to the TspO/BZRP family.</text>
</comment>
<dbReference type="PANTHER" id="PTHR10057">
    <property type="entry name" value="PERIPHERAL-TYPE BENZODIAZEPINE RECEPTOR"/>
    <property type="match status" value="1"/>
</dbReference>
<dbReference type="AlphaFoldDB" id="A0A4R8M7K6"/>
<dbReference type="Gene3D" id="1.20.1260.100">
    <property type="entry name" value="TspO/MBR protein"/>
    <property type="match status" value="1"/>
</dbReference>
<evidence type="ECO:0000256" key="1">
    <source>
        <dbReference type="ARBA" id="ARBA00004141"/>
    </source>
</evidence>
<keyword evidence="3 6" id="KW-0812">Transmembrane</keyword>
<evidence type="ECO:0000256" key="2">
    <source>
        <dbReference type="ARBA" id="ARBA00007524"/>
    </source>
</evidence>
<evidence type="ECO:0000313" key="7">
    <source>
        <dbReference type="EMBL" id="TDY60848.1"/>
    </source>
</evidence>
<dbReference type="InterPro" id="IPR004307">
    <property type="entry name" value="TspO_MBR"/>
</dbReference>
<dbReference type="Pfam" id="PF03073">
    <property type="entry name" value="TspO_MBR"/>
    <property type="match status" value="1"/>
</dbReference>
<name>A0A4R8M7K6_9BACT</name>
<feature type="transmembrane region" description="Helical" evidence="6">
    <location>
        <begin position="111"/>
        <end position="128"/>
    </location>
</feature>
<keyword evidence="5 6" id="KW-0472">Membrane</keyword>
<sequence length="168" mass="18515">MIEKRRVTGLKDAAGLAGWIALCFAAAAAGGAATAAAPSFYGELSRPSWAPPAWIFGPVWTVLYLMMGLSAWTAWRERGFREAPAAFGLFFLQLGANALWSWIFFFWRRGALAFTEILLLLVLLAATMEQFRRIRPAAALLLVPYLAWTTFAAVLAYSVWRLNPALLG</sequence>
<dbReference type="GO" id="GO:0033013">
    <property type="term" value="P:tetrapyrrole metabolic process"/>
    <property type="evidence" value="ECO:0007669"/>
    <property type="project" value="UniProtKB-ARBA"/>
</dbReference>
<feature type="transmembrane region" description="Helical" evidence="6">
    <location>
        <begin position="87"/>
        <end position="105"/>
    </location>
</feature>
<dbReference type="RefSeq" id="WP_133957415.1">
    <property type="nucleotide sequence ID" value="NZ_SORI01000007.1"/>
</dbReference>
<dbReference type="PANTHER" id="PTHR10057:SF0">
    <property type="entry name" value="TRANSLOCATOR PROTEIN"/>
    <property type="match status" value="1"/>
</dbReference>
<keyword evidence="4 6" id="KW-1133">Transmembrane helix</keyword>
<evidence type="ECO:0000313" key="8">
    <source>
        <dbReference type="Proteomes" id="UP000295066"/>
    </source>
</evidence>
<evidence type="ECO:0000256" key="6">
    <source>
        <dbReference type="SAM" id="Phobius"/>
    </source>
</evidence>
<accession>A0A4R8M7K6</accession>
<evidence type="ECO:0000256" key="4">
    <source>
        <dbReference type="ARBA" id="ARBA00022989"/>
    </source>
</evidence>
<feature type="transmembrane region" description="Helical" evidence="6">
    <location>
        <begin position="52"/>
        <end position="75"/>
    </location>
</feature>
<reference evidence="7 8" key="1">
    <citation type="submission" date="2019-03" db="EMBL/GenBank/DDBJ databases">
        <title>Genomic Encyclopedia of Type Strains, Phase IV (KMG-IV): sequencing the most valuable type-strain genomes for metagenomic binning, comparative biology and taxonomic classification.</title>
        <authorList>
            <person name="Goeker M."/>
        </authorList>
    </citation>
    <scope>NUCLEOTIDE SEQUENCE [LARGE SCALE GENOMIC DNA]</scope>
    <source>
        <strain evidence="7 8">DSM 25964</strain>
    </source>
</reference>
<keyword evidence="8" id="KW-1185">Reference proteome</keyword>
<dbReference type="EMBL" id="SORI01000007">
    <property type="protein sequence ID" value="TDY60848.1"/>
    <property type="molecule type" value="Genomic_DNA"/>
</dbReference>